<evidence type="ECO:0000313" key="2">
    <source>
        <dbReference type="Proteomes" id="UP000188637"/>
    </source>
</evidence>
<dbReference type="Proteomes" id="UP000188637">
    <property type="component" value="Unassembled WGS sequence"/>
</dbReference>
<protein>
    <submittedName>
        <fullName evidence="1">Uncharacterized protein</fullName>
    </submittedName>
</protein>
<proteinExistence type="predicted"/>
<comment type="caution">
    <text evidence="1">The sequence shown here is derived from an EMBL/GenBank/DDBJ whole genome shotgun (WGS) entry which is preliminary data.</text>
</comment>
<keyword evidence="2" id="KW-1185">Reference proteome</keyword>
<gene>
    <name evidence="1" type="ORF">AN640_08435</name>
</gene>
<evidence type="ECO:0000313" key="1">
    <source>
        <dbReference type="EMBL" id="ONI40672.1"/>
    </source>
</evidence>
<reference evidence="1" key="1">
    <citation type="submission" date="2016-08" db="EMBL/GenBank/DDBJ databases">
        <authorList>
            <person name="Ngugi D.K."/>
            <person name="Miyake S."/>
            <person name="Stingl U."/>
        </authorList>
    </citation>
    <scope>NUCLEOTIDE SEQUENCE</scope>
    <source>
        <strain evidence="1">SCG-D08WGA-EpuloA1</strain>
    </source>
</reference>
<dbReference type="EMBL" id="LJHD01000233">
    <property type="protein sequence ID" value="ONI40672.1"/>
    <property type="molecule type" value="Genomic_DNA"/>
</dbReference>
<accession>A0ACC8XCZ1</accession>
<sequence length="139" mass="15797">MIIFNGPMKYIRRQKVSFDILGGFLTTLLKEDMTVLKIVETKDKKNSHQLNKVDLLVKDSSDRKIVIEVKQNCEGDYLQKQTITTDIIENAEKKGKLEGIQEGKLETAKAMLNDGRSIDKVILYTGLPKNIIENLKNCV</sequence>
<organism evidence="1 2">
    <name type="scientific">Candidatus Epulonipiscium fishelsonii</name>
    <dbReference type="NCBI Taxonomy" id="77094"/>
    <lineage>
        <taxon>Bacteria</taxon>
        <taxon>Bacillati</taxon>
        <taxon>Bacillota</taxon>
        <taxon>Clostridia</taxon>
        <taxon>Lachnospirales</taxon>
        <taxon>Lachnospiraceae</taxon>
        <taxon>Candidatus Epulonipiscium</taxon>
    </lineage>
</organism>
<name>A0ACC8XCZ1_9FIRM</name>